<sequence>MIEQRQGEDRAETEQRQNGVKTERERRYSRDRTKIGVQCEMVDHLGVLFTLCTCDADDDASDDDDDVLLGLIFVCL</sequence>
<dbReference type="Proteomes" id="UP001239994">
    <property type="component" value="Unassembled WGS sequence"/>
</dbReference>
<reference evidence="2" key="1">
    <citation type="submission" date="2023-03" db="EMBL/GenBank/DDBJ databases">
        <title>Electrophorus voltai genome.</title>
        <authorList>
            <person name="Bian C."/>
        </authorList>
    </citation>
    <scope>NUCLEOTIDE SEQUENCE</scope>
    <source>
        <strain evidence="2">CB-2022</strain>
        <tissue evidence="2">Muscle</tissue>
    </source>
</reference>
<dbReference type="AlphaFoldDB" id="A0AAD8Z6S2"/>
<protein>
    <submittedName>
        <fullName evidence="2">Uncharacterized protein</fullName>
    </submittedName>
</protein>
<evidence type="ECO:0000313" key="2">
    <source>
        <dbReference type="EMBL" id="KAK1792521.1"/>
    </source>
</evidence>
<proteinExistence type="predicted"/>
<keyword evidence="3" id="KW-1185">Reference proteome</keyword>
<feature type="region of interest" description="Disordered" evidence="1">
    <location>
        <begin position="1"/>
        <end position="29"/>
    </location>
</feature>
<organism evidence="2 3">
    <name type="scientific">Electrophorus voltai</name>
    <dbReference type="NCBI Taxonomy" id="2609070"/>
    <lineage>
        <taxon>Eukaryota</taxon>
        <taxon>Metazoa</taxon>
        <taxon>Chordata</taxon>
        <taxon>Craniata</taxon>
        <taxon>Vertebrata</taxon>
        <taxon>Euteleostomi</taxon>
        <taxon>Actinopterygii</taxon>
        <taxon>Neopterygii</taxon>
        <taxon>Teleostei</taxon>
        <taxon>Ostariophysi</taxon>
        <taxon>Gymnotiformes</taxon>
        <taxon>Gymnotoidei</taxon>
        <taxon>Gymnotidae</taxon>
        <taxon>Electrophorus</taxon>
    </lineage>
</organism>
<evidence type="ECO:0000313" key="3">
    <source>
        <dbReference type="Proteomes" id="UP001239994"/>
    </source>
</evidence>
<evidence type="ECO:0000256" key="1">
    <source>
        <dbReference type="SAM" id="MobiDB-lite"/>
    </source>
</evidence>
<feature type="non-terminal residue" evidence="2">
    <location>
        <position position="1"/>
    </location>
</feature>
<accession>A0AAD8Z6S2</accession>
<comment type="caution">
    <text evidence="2">The sequence shown here is derived from an EMBL/GenBank/DDBJ whole genome shotgun (WGS) entry which is preliminary data.</text>
</comment>
<name>A0AAD8Z6S2_9TELE</name>
<gene>
    <name evidence="2" type="ORF">P4O66_012458</name>
</gene>
<dbReference type="EMBL" id="JAROKS010000019">
    <property type="protein sequence ID" value="KAK1792521.1"/>
    <property type="molecule type" value="Genomic_DNA"/>
</dbReference>